<dbReference type="STRING" id="1123281.SAMN02745180_01777"/>
<gene>
    <name evidence="3" type="ORF">SAMN02745180_01777</name>
</gene>
<sequence length="199" mass="22208">MKKKDDDSIPRKRNKRWIVVTIFWTFLMAVFFSLITENLMANLDILAAFLILIVIILIGIIFDIIGIAVTASDEKPFHAMAANKVEEAKYAVKLIRNAGQVSNFCNDVIGDICGIISGAAGTTIIYKLIERYDFKSGTMLSIIVTALIASFTVGGKAIGKGIAMDNSEKIIFQISKMLKFIENTFKINILHEEKKEKRN</sequence>
<proteinExistence type="predicted"/>
<evidence type="ECO:0000313" key="4">
    <source>
        <dbReference type="Proteomes" id="UP000184389"/>
    </source>
</evidence>
<evidence type="ECO:0000259" key="2">
    <source>
        <dbReference type="Pfam" id="PF01595"/>
    </source>
</evidence>
<dbReference type="Pfam" id="PF01595">
    <property type="entry name" value="CNNM"/>
    <property type="match status" value="1"/>
</dbReference>
<name>A0A1M5XP31_9FIRM</name>
<accession>A0A1M5XP31</accession>
<dbReference type="EMBL" id="FQXR01000007">
    <property type="protein sequence ID" value="SHI01560.1"/>
    <property type="molecule type" value="Genomic_DNA"/>
</dbReference>
<keyword evidence="1" id="KW-1133">Transmembrane helix</keyword>
<evidence type="ECO:0000256" key="1">
    <source>
        <dbReference type="SAM" id="Phobius"/>
    </source>
</evidence>
<dbReference type="AlphaFoldDB" id="A0A1M5XP31"/>
<keyword evidence="1" id="KW-0472">Membrane</keyword>
<feature type="transmembrane region" description="Helical" evidence="1">
    <location>
        <begin position="47"/>
        <end position="71"/>
    </location>
</feature>
<feature type="domain" description="CNNM transmembrane" evidence="2">
    <location>
        <begin position="50"/>
        <end position="182"/>
    </location>
</feature>
<evidence type="ECO:0000313" key="3">
    <source>
        <dbReference type="EMBL" id="SHI01560.1"/>
    </source>
</evidence>
<keyword evidence="1" id="KW-0812">Transmembrane</keyword>
<dbReference type="Proteomes" id="UP000184389">
    <property type="component" value="Unassembled WGS sequence"/>
</dbReference>
<protein>
    <recommendedName>
        <fullName evidence="2">CNNM transmembrane domain-containing protein</fullName>
    </recommendedName>
</protein>
<reference evidence="3 4" key="1">
    <citation type="submission" date="2016-11" db="EMBL/GenBank/DDBJ databases">
        <authorList>
            <person name="Jaros S."/>
            <person name="Januszkiewicz K."/>
            <person name="Wedrychowicz H."/>
        </authorList>
    </citation>
    <scope>NUCLEOTIDE SEQUENCE [LARGE SCALE GENOMIC DNA]</scope>
    <source>
        <strain evidence="3 4">DSM 13106</strain>
    </source>
</reference>
<keyword evidence="4" id="KW-1185">Reference proteome</keyword>
<dbReference type="OrthoDB" id="2111373at2"/>
<dbReference type="RefSeq" id="WP_072744440.1">
    <property type="nucleotide sequence ID" value="NZ_FQXR01000007.1"/>
</dbReference>
<feature type="transmembrane region" description="Helical" evidence="1">
    <location>
        <begin position="16"/>
        <end position="35"/>
    </location>
</feature>
<dbReference type="InterPro" id="IPR002550">
    <property type="entry name" value="CNNM"/>
</dbReference>
<organism evidence="3 4">
    <name type="scientific">Sporanaerobacter acetigenes DSM 13106</name>
    <dbReference type="NCBI Taxonomy" id="1123281"/>
    <lineage>
        <taxon>Bacteria</taxon>
        <taxon>Bacillati</taxon>
        <taxon>Bacillota</taxon>
        <taxon>Tissierellia</taxon>
        <taxon>Tissierellales</taxon>
        <taxon>Sporanaerobacteraceae</taxon>
        <taxon>Sporanaerobacter</taxon>
    </lineage>
</organism>